<evidence type="ECO:0000256" key="4">
    <source>
        <dbReference type="ARBA" id="ARBA00022676"/>
    </source>
</evidence>
<keyword evidence="14" id="KW-1185">Reference proteome</keyword>
<name>A0A1E4RIB6_9ASCO</name>
<dbReference type="InterPro" id="IPR013616">
    <property type="entry name" value="Chitin_synth_N"/>
</dbReference>
<evidence type="ECO:0000256" key="9">
    <source>
        <dbReference type="ARBA" id="ARBA00023316"/>
    </source>
</evidence>
<dbReference type="CDD" id="cd04190">
    <property type="entry name" value="Chitin_synth_C"/>
    <property type="match status" value="1"/>
</dbReference>
<protein>
    <recommendedName>
        <fullName evidence="2 10">Chitin synthase</fullName>
        <ecNumber evidence="2 10">2.4.1.16</ecNumber>
    </recommendedName>
</protein>
<keyword evidence="5 10" id="KW-0808">Transferase</keyword>
<feature type="domain" description="Chitin synthase N-terminal" evidence="12">
    <location>
        <begin position="185"/>
        <end position="256"/>
    </location>
</feature>
<feature type="transmembrane region" description="Helical" evidence="10">
    <location>
        <begin position="694"/>
        <end position="718"/>
    </location>
</feature>
<dbReference type="GO" id="GO:0006031">
    <property type="term" value="P:chitin biosynthetic process"/>
    <property type="evidence" value="ECO:0007669"/>
    <property type="project" value="UniProtKB-UniRule"/>
</dbReference>
<organism evidence="13 14">
    <name type="scientific">Hyphopichia burtonii NRRL Y-1933</name>
    <dbReference type="NCBI Taxonomy" id="984485"/>
    <lineage>
        <taxon>Eukaryota</taxon>
        <taxon>Fungi</taxon>
        <taxon>Dikarya</taxon>
        <taxon>Ascomycota</taxon>
        <taxon>Saccharomycotina</taxon>
        <taxon>Pichiomycetes</taxon>
        <taxon>Debaryomycetaceae</taxon>
        <taxon>Hyphopichia</taxon>
    </lineage>
</organism>
<feature type="region of interest" description="Disordered" evidence="11">
    <location>
        <begin position="140"/>
        <end position="161"/>
    </location>
</feature>
<feature type="transmembrane region" description="Helical" evidence="10">
    <location>
        <begin position="770"/>
        <end position="791"/>
    </location>
</feature>
<evidence type="ECO:0000256" key="3">
    <source>
        <dbReference type="ARBA" id="ARBA00022475"/>
    </source>
</evidence>
<dbReference type="GO" id="GO:0005886">
    <property type="term" value="C:plasma membrane"/>
    <property type="evidence" value="ECO:0007669"/>
    <property type="project" value="UniProtKB-SubCell"/>
</dbReference>
<sequence>MVPPALNHRNTSSYSTMIDEEDAFEKLNGSYGSLNSDKRNKTVAFQDLAPEYPPNIYSPGKTNHLMNDFEMDNMEPLEEGSRPMRPYSTYFNGEDYMINPLEDADGSDDFDPFGDDDSLFSDTGEEIMRRGTTIKRLNRKNTMQSHKTKATGTSSALENDDDEFLGYGEEDDEDDDFKPKLNYTKTIKKAKLVDGNYVIDAPVPQALLDTYGKKISDGGREMSFMRYTAATCGPSNFQAFKYNIRQALYSPPRQTEILVCITMYNEDEILLARTLKGVFNNIKNLTNRSDPCWGEDSWKKITVCIINDGRAQLNKRSEKLLSALGVYQEGYAKSKINDKDVKAHIYEYTSTVGIDVVNDRVHLGPNSNPVQFLFCLKEKNSRKINSHRWCFQSFCPILNPKVVMLLDCGTQPSKDAFYHLWRSFHDPNVAGACGEMRASLGPGRKLLGNPLVAAQNFEYKISNILDKPMESVFGFISVLPGAFSAYRYEALLNVDGEGPLEKYFKGEFLHNDTQVNNEEDDERQLKERNFRQAGIFTSNMYLAEDRILCFELVAKKKHNYILRYVNEAKAETDVPEKLDEFVLQRRRWLNGSLFAAGYAVFHWTKIWKSNHSLIRKMVLQIEFYYQFITLLVSWFSIASFFLVFRILTKNLGAKDMNFGVGKYLAVITLWIYVGAVVCTFVLGFGNTPRGTKKFYTVIAVCFAILMCYIMFATIFLAVHTVQDQLHEHKDNLTAIMVFTDRKFRDLVVSLASTYTLYFAGAFMYGEPSFMFTSFIQYILLSPSYINILNIYSFCNIHDVSWGTKGEEKVKDLGSAKSTSEDNIVMIAPGLQEELNESYLNTLESLRQAPEVVIPINNKKNHDDSYYALVRTLTVLVWMLTNAILIAIVLEAGGVDTLTNSDSESLSGNSEIFLSIILWIVAALALFRFIGSTLYLIFKVMRPLKWKLRSKKLLSKAKNNN</sequence>
<dbReference type="EC" id="2.4.1.16" evidence="2 10"/>
<feature type="transmembrane region" description="Helical" evidence="10">
    <location>
        <begin position="623"/>
        <end position="648"/>
    </location>
</feature>
<dbReference type="RefSeq" id="XP_020076038.1">
    <property type="nucleotide sequence ID" value="XM_020218667.1"/>
</dbReference>
<feature type="transmembrane region" description="Helical" evidence="10">
    <location>
        <begin position="867"/>
        <end position="891"/>
    </location>
</feature>
<dbReference type="InterPro" id="IPR029044">
    <property type="entry name" value="Nucleotide-diphossugar_trans"/>
</dbReference>
<accession>A0A1E4RIB6</accession>
<dbReference type="PANTHER" id="PTHR22914:SF9">
    <property type="entry name" value="CHITIN SYNTHASE 1"/>
    <property type="match status" value="1"/>
</dbReference>
<feature type="transmembrane region" description="Helical" evidence="10">
    <location>
        <begin position="660"/>
        <end position="682"/>
    </location>
</feature>
<dbReference type="Pfam" id="PF08407">
    <property type="entry name" value="Chitin_synth_1N"/>
    <property type="match status" value="1"/>
</dbReference>
<keyword evidence="9 10" id="KW-0961">Cell wall biogenesis/degradation</keyword>
<evidence type="ECO:0000256" key="5">
    <source>
        <dbReference type="ARBA" id="ARBA00022679"/>
    </source>
</evidence>
<feature type="compositionally biased region" description="Polar residues" evidence="11">
    <location>
        <begin position="140"/>
        <end position="157"/>
    </location>
</feature>
<dbReference type="OrthoDB" id="26569at2759"/>
<comment type="catalytic activity">
    <reaction evidence="10">
        <text>[(1-&gt;4)-N-acetyl-beta-D-glucosaminyl](n) + UDP-N-acetyl-alpha-D-glucosamine = [(1-&gt;4)-N-acetyl-beta-D-glucosaminyl](n+1) + UDP + H(+)</text>
        <dbReference type="Rhea" id="RHEA:16637"/>
        <dbReference type="Rhea" id="RHEA-COMP:9593"/>
        <dbReference type="Rhea" id="RHEA-COMP:9595"/>
        <dbReference type="ChEBI" id="CHEBI:15378"/>
        <dbReference type="ChEBI" id="CHEBI:17029"/>
        <dbReference type="ChEBI" id="CHEBI:57705"/>
        <dbReference type="ChEBI" id="CHEBI:58223"/>
        <dbReference type="EC" id="2.4.1.16"/>
    </reaction>
</comment>
<evidence type="ECO:0000256" key="6">
    <source>
        <dbReference type="ARBA" id="ARBA00022692"/>
    </source>
</evidence>
<evidence type="ECO:0000313" key="14">
    <source>
        <dbReference type="Proteomes" id="UP000095085"/>
    </source>
</evidence>
<dbReference type="EMBL" id="KV454541">
    <property type="protein sequence ID" value="ODV66971.1"/>
    <property type="molecule type" value="Genomic_DNA"/>
</dbReference>
<evidence type="ECO:0000259" key="12">
    <source>
        <dbReference type="Pfam" id="PF08407"/>
    </source>
</evidence>
<comment type="subcellular location">
    <subcellularLocation>
        <location evidence="1 10">Cell membrane</location>
        <topology evidence="1 10">Multi-pass membrane protein</topology>
    </subcellularLocation>
</comment>
<keyword evidence="7 10" id="KW-1133">Transmembrane helix</keyword>
<dbReference type="AlphaFoldDB" id="A0A1E4RIB6"/>
<dbReference type="Proteomes" id="UP000095085">
    <property type="component" value="Unassembled WGS sequence"/>
</dbReference>
<keyword evidence="8 10" id="KW-0472">Membrane</keyword>
<evidence type="ECO:0000256" key="11">
    <source>
        <dbReference type="SAM" id="MobiDB-lite"/>
    </source>
</evidence>
<dbReference type="SUPFAM" id="SSF53448">
    <property type="entry name" value="Nucleotide-diphospho-sugar transferases"/>
    <property type="match status" value="1"/>
</dbReference>
<dbReference type="GO" id="GO:0071555">
    <property type="term" value="P:cell wall organization"/>
    <property type="evidence" value="ECO:0007669"/>
    <property type="project" value="UniProtKB-KW"/>
</dbReference>
<evidence type="ECO:0000256" key="10">
    <source>
        <dbReference type="RuleBase" id="RU366040"/>
    </source>
</evidence>
<feature type="transmembrane region" description="Helical" evidence="10">
    <location>
        <begin position="911"/>
        <end position="937"/>
    </location>
</feature>
<evidence type="ECO:0000256" key="1">
    <source>
        <dbReference type="ARBA" id="ARBA00004651"/>
    </source>
</evidence>
<gene>
    <name evidence="13" type="ORF">HYPBUDRAFT_108895</name>
</gene>
<evidence type="ECO:0000256" key="2">
    <source>
        <dbReference type="ARBA" id="ARBA00012543"/>
    </source>
</evidence>
<keyword evidence="3 10" id="KW-1003">Cell membrane</keyword>
<dbReference type="GeneID" id="30993217"/>
<dbReference type="PANTHER" id="PTHR22914">
    <property type="entry name" value="CHITIN SYNTHASE"/>
    <property type="match status" value="1"/>
</dbReference>
<keyword evidence="4 10" id="KW-0328">Glycosyltransferase</keyword>
<evidence type="ECO:0000313" key="13">
    <source>
        <dbReference type="EMBL" id="ODV66971.1"/>
    </source>
</evidence>
<evidence type="ECO:0000256" key="8">
    <source>
        <dbReference type="ARBA" id="ARBA00023136"/>
    </source>
</evidence>
<dbReference type="InterPro" id="IPR004835">
    <property type="entry name" value="Chitin_synth"/>
</dbReference>
<feature type="transmembrane region" description="Helical" evidence="10">
    <location>
        <begin position="746"/>
        <end position="764"/>
    </location>
</feature>
<proteinExistence type="inferred from homology"/>
<comment type="similarity">
    <text evidence="10">Belongs to the chitin synthase family.</text>
</comment>
<dbReference type="GO" id="GO:0030428">
    <property type="term" value="C:cell septum"/>
    <property type="evidence" value="ECO:0007669"/>
    <property type="project" value="TreeGrafter"/>
</dbReference>
<dbReference type="GO" id="GO:0004100">
    <property type="term" value="F:chitin synthase activity"/>
    <property type="evidence" value="ECO:0007669"/>
    <property type="project" value="UniProtKB-UniRule"/>
</dbReference>
<dbReference type="Pfam" id="PF01644">
    <property type="entry name" value="Chitin_synth_1"/>
    <property type="match status" value="1"/>
</dbReference>
<evidence type="ECO:0000256" key="7">
    <source>
        <dbReference type="ARBA" id="ARBA00022989"/>
    </source>
</evidence>
<comment type="function">
    <text evidence="10">Polymerizes chitin, a structural polymer of the cell wall and septum, by transferring the sugar moiety of UDP-GlcNAc to the non-reducing end of the growing chitin polymer.</text>
</comment>
<reference evidence="14" key="1">
    <citation type="submission" date="2016-05" db="EMBL/GenBank/DDBJ databases">
        <title>Comparative genomics of biotechnologically important yeasts.</title>
        <authorList>
            <consortium name="DOE Joint Genome Institute"/>
            <person name="Riley R."/>
            <person name="Haridas S."/>
            <person name="Wolfe K.H."/>
            <person name="Lopes M.R."/>
            <person name="Hittinger C.T."/>
            <person name="Goker M."/>
            <person name="Salamov A."/>
            <person name="Wisecaver J."/>
            <person name="Long T.M."/>
            <person name="Aerts A.L."/>
            <person name="Barry K."/>
            <person name="Choi C."/>
            <person name="Clum A."/>
            <person name="Coughlan A.Y."/>
            <person name="Deshpande S."/>
            <person name="Douglass A.P."/>
            <person name="Hanson S.J."/>
            <person name="Klenk H.-P."/>
            <person name="Labutti K."/>
            <person name="Lapidus A."/>
            <person name="Lindquist E."/>
            <person name="Lipzen A."/>
            <person name="Meier-Kolthoff J.P."/>
            <person name="Ohm R.A."/>
            <person name="Otillar R.P."/>
            <person name="Pangilinan J."/>
            <person name="Peng Y."/>
            <person name="Rokas A."/>
            <person name="Rosa C.A."/>
            <person name="Scheuner C."/>
            <person name="Sibirny A.A."/>
            <person name="Slot J.C."/>
            <person name="Stielow J.B."/>
            <person name="Sun H."/>
            <person name="Kurtzman C.P."/>
            <person name="Blackwell M."/>
            <person name="Grigoriev I.V."/>
            <person name="Jeffries T.W."/>
        </authorList>
    </citation>
    <scope>NUCLEOTIDE SEQUENCE [LARGE SCALE GENOMIC DNA]</scope>
    <source>
        <strain evidence="14">NRRL Y-1933</strain>
    </source>
</reference>
<dbReference type="STRING" id="984485.A0A1E4RIB6"/>
<keyword evidence="6 10" id="KW-0812">Transmembrane</keyword>